<evidence type="ECO:0000256" key="1">
    <source>
        <dbReference type="SAM" id="SignalP"/>
    </source>
</evidence>
<feature type="chain" id="PRO_5014941152" evidence="1">
    <location>
        <begin position="22"/>
        <end position="85"/>
    </location>
</feature>
<feature type="signal peptide" evidence="1">
    <location>
        <begin position="1"/>
        <end position="21"/>
    </location>
</feature>
<dbReference type="EMBL" id="GGFM01011717">
    <property type="protein sequence ID" value="MBW32468.1"/>
    <property type="molecule type" value="Transcribed_RNA"/>
</dbReference>
<name>A0A2M3ZVQ6_9DIPT</name>
<sequence length="85" mass="9069">MVQSTIVWIPVFAVLEWSALGREATIVDGHRYDHVTLTVDPPTSLALGAFAERSGSCSGPPSWLLGAGQRTFPFRSIQAGRIASG</sequence>
<dbReference type="AlphaFoldDB" id="A0A2M3ZVQ6"/>
<proteinExistence type="predicted"/>
<protein>
    <submittedName>
        <fullName evidence="2">Putative secreted peptide</fullName>
    </submittedName>
</protein>
<accession>A0A2M3ZVQ6</accession>
<evidence type="ECO:0000313" key="2">
    <source>
        <dbReference type="EMBL" id="MBW32468.1"/>
    </source>
</evidence>
<reference evidence="2" key="1">
    <citation type="submission" date="2018-01" db="EMBL/GenBank/DDBJ databases">
        <title>An insight into the sialome of Amazonian anophelines.</title>
        <authorList>
            <person name="Ribeiro J.M."/>
            <person name="Scarpassa V."/>
            <person name="Calvo E."/>
        </authorList>
    </citation>
    <scope>NUCLEOTIDE SEQUENCE</scope>
    <source>
        <tissue evidence="2">Salivary glands</tissue>
    </source>
</reference>
<organism evidence="2">
    <name type="scientific">Anopheles braziliensis</name>
    <dbReference type="NCBI Taxonomy" id="58242"/>
    <lineage>
        <taxon>Eukaryota</taxon>
        <taxon>Metazoa</taxon>
        <taxon>Ecdysozoa</taxon>
        <taxon>Arthropoda</taxon>
        <taxon>Hexapoda</taxon>
        <taxon>Insecta</taxon>
        <taxon>Pterygota</taxon>
        <taxon>Neoptera</taxon>
        <taxon>Endopterygota</taxon>
        <taxon>Diptera</taxon>
        <taxon>Nematocera</taxon>
        <taxon>Culicoidea</taxon>
        <taxon>Culicidae</taxon>
        <taxon>Anophelinae</taxon>
        <taxon>Anopheles</taxon>
    </lineage>
</organism>
<keyword evidence="1" id="KW-0732">Signal</keyword>